<feature type="transmembrane region" description="Helical" evidence="1">
    <location>
        <begin position="50"/>
        <end position="74"/>
    </location>
</feature>
<dbReference type="Gene3D" id="3.40.50.620">
    <property type="entry name" value="HUPs"/>
    <property type="match status" value="1"/>
</dbReference>
<reference evidence="3" key="1">
    <citation type="submission" date="2020-11" db="EMBL/GenBank/DDBJ databases">
        <title>Nocardia NEAU-351.nov., a novel actinomycete isolated from the cow dung.</title>
        <authorList>
            <person name="Zhang X."/>
        </authorList>
    </citation>
    <scope>NUCLEOTIDE SEQUENCE</scope>
    <source>
        <strain evidence="3">NEAU-351</strain>
    </source>
</reference>
<dbReference type="GO" id="GO:0005886">
    <property type="term" value="C:plasma membrane"/>
    <property type="evidence" value="ECO:0007669"/>
    <property type="project" value="TreeGrafter"/>
</dbReference>
<dbReference type="PANTHER" id="PTHR30336">
    <property type="entry name" value="INNER MEMBRANE PROTEIN, PROBABLE PERMEASE"/>
    <property type="match status" value="1"/>
</dbReference>
<evidence type="ECO:0000256" key="1">
    <source>
        <dbReference type="SAM" id="Phobius"/>
    </source>
</evidence>
<protein>
    <submittedName>
        <fullName evidence="3">YdcF family protein</fullName>
    </submittedName>
</protein>
<dbReference type="PANTHER" id="PTHR30336:SF4">
    <property type="entry name" value="ENVELOPE BIOGENESIS FACTOR ELYC"/>
    <property type="match status" value="1"/>
</dbReference>
<evidence type="ECO:0000313" key="4">
    <source>
        <dbReference type="Proteomes" id="UP000655751"/>
    </source>
</evidence>
<dbReference type="GO" id="GO:0043164">
    <property type="term" value="P:Gram-negative-bacterium-type cell wall biogenesis"/>
    <property type="evidence" value="ECO:0007669"/>
    <property type="project" value="TreeGrafter"/>
</dbReference>
<dbReference type="AlphaFoldDB" id="A0A931I986"/>
<feature type="transmembrane region" description="Helical" evidence="1">
    <location>
        <begin position="116"/>
        <end position="145"/>
    </location>
</feature>
<proteinExistence type="predicted"/>
<evidence type="ECO:0000259" key="2">
    <source>
        <dbReference type="Pfam" id="PF02698"/>
    </source>
</evidence>
<accession>A0A931I986</accession>
<keyword evidence="1" id="KW-0472">Membrane</keyword>
<dbReference type="InterPro" id="IPR051599">
    <property type="entry name" value="Cell_Envelope_Assoc"/>
</dbReference>
<dbReference type="Pfam" id="PF02698">
    <property type="entry name" value="DUF218"/>
    <property type="match status" value="1"/>
</dbReference>
<feature type="transmembrane region" description="Helical" evidence="1">
    <location>
        <begin position="25"/>
        <end position="44"/>
    </location>
</feature>
<evidence type="ECO:0000313" key="3">
    <source>
        <dbReference type="EMBL" id="MBH0777297.1"/>
    </source>
</evidence>
<dbReference type="Proteomes" id="UP000655751">
    <property type="component" value="Unassembled WGS sequence"/>
</dbReference>
<dbReference type="CDD" id="cd06259">
    <property type="entry name" value="YdcF-like"/>
    <property type="match status" value="1"/>
</dbReference>
<feature type="domain" description="DUF218" evidence="2">
    <location>
        <begin position="156"/>
        <end position="301"/>
    </location>
</feature>
<organism evidence="3 4">
    <name type="scientific">Nocardia bovistercoris</name>
    <dbReference type="NCBI Taxonomy" id="2785916"/>
    <lineage>
        <taxon>Bacteria</taxon>
        <taxon>Bacillati</taxon>
        <taxon>Actinomycetota</taxon>
        <taxon>Actinomycetes</taxon>
        <taxon>Mycobacteriales</taxon>
        <taxon>Nocardiaceae</taxon>
        <taxon>Nocardia</taxon>
    </lineage>
</organism>
<keyword evidence="4" id="KW-1185">Reference proteome</keyword>
<dbReference type="EMBL" id="JADMLG010000004">
    <property type="protein sequence ID" value="MBH0777297.1"/>
    <property type="molecule type" value="Genomic_DNA"/>
</dbReference>
<sequence>MIMPAIGLGLLAVFAVRFVTDRRRLGNGVFLLLGSIFTGVWALTMGVEEALPVLAVVLVVLAPLLMVAAAVLLLVNGIQVCRREGISLHTALPSGVALVFLTPYTLYVIAFALGDLWFTVATASVTLVVSYLGLLLIAFLLYAYVYKHLGYQPGMDAIVVHGCGLDGGRVPPLLASRLDLALEVYRAEIAAGSGPSIVTSGGKGDDEKVAEAEAMSAYLMEAGIAPEAVLHEDRSVDTRENLLFTKELLTVRGSSARMVLVTSDFHVLRTAILARQLDMDAEVVGARTALYYLPAAILREFAALVVQYRWTNVVAGSVLAALPPIAVLTVGVPVAAV</sequence>
<dbReference type="InterPro" id="IPR003848">
    <property type="entry name" value="DUF218"/>
</dbReference>
<gene>
    <name evidence="3" type="ORF">IT779_13505</name>
</gene>
<dbReference type="GO" id="GO:0000270">
    <property type="term" value="P:peptidoglycan metabolic process"/>
    <property type="evidence" value="ECO:0007669"/>
    <property type="project" value="TreeGrafter"/>
</dbReference>
<comment type="caution">
    <text evidence="3">The sequence shown here is derived from an EMBL/GenBank/DDBJ whole genome shotgun (WGS) entry which is preliminary data.</text>
</comment>
<feature type="transmembrane region" description="Helical" evidence="1">
    <location>
        <begin position="86"/>
        <end position="110"/>
    </location>
</feature>
<name>A0A931I986_9NOCA</name>
<keyword evidence="1" id="KW-0812">Transmembrane</keyword>
<keyword evidence="1" id="KW-1133">Transmembrane helix</keyword>
<dbReference type="InterPro" id="IPR014729">
    <property type="entry name" value="Rossmann-like_a/b/a_fold"/>
</dbReference>